<dbReference type="STRING" id="3659.A0A0A0LVM4"/>
<proteinExistence type="predicted"/>
<evidence type="ECO:0000313" key="2">
    <source>
        <dbReference type="Proteomes" id="UP000029981"/>
    </source>
</evidence>
<dbReference type="PANTHER" id="PTHR11011:SF99">
    <property type="entry name" value="FATTY ACYL-COA REDUCTASE 3"/>
    <property type="match status" value="1"/>
</dbReference>
<dbReference type="OMA" id="YCYEFFN"/>
<organism evidence="1 2">
    <name type="scientific">Cucumis sativus</name>
    <name type="common">Cucumber</name>
    <dbReference type="NCBI Taxonomy" id="3659"/>
    <lineage>
        <taxon>Eukaryota</taxon>
        <taxon>Viridiplantae</taxon>
        <taxon>Streptophyta</taxon>
        <taxon>Embryophyta</taxon>
        <taxon>Tracheophyta</taxon>
        <taxon>Spermatophyta</taxon>
        <taxon>Magnoliopsida</taxon>
        <taxon>eudicotyledons</taxon>
        <taxon>Gunneridae</taxon>
        <taxon>Pentapetalae</taxon>
        <taxon>rosids</taxon>
        <taxon>fabids</taxon>
        <taxon>Cucurbitales</taxon>
        <taxon>Cucurbitaceae</taxon>
        <taxon>Benincaseae</taxon>
        <taxon>Cucumis</taxon>
    </lineage>
</organism>
<dbReference type="PANTHER" id="PTHR11011">
    <property type="entry name" value="MALE STERILITY PROTEIN 2-RELATED"/>
    <property type="match status" value="1"/>
</dbReference>
<dbReference type="GO" id="GO:0080019">
    <property type="term" value="F:alcohol-forming very long-chain fatty acyl-CoA reductase activity"/>
    <property type="evidence" value="ECO:0007669"/>
    <property type="project" value="InterPro"/>
</dbReference>
<evidence type="ECO:0000313" key="1">
    <source>
        <dbReference type="EMBL" id="KGN64882.1"/>
    </source>
</evidence>
<dbReference type="Proteomes" id="UP000029981">
    <property type="component" value="Chromosome 1"/>
</dbReference>
<keyword evidence="2" id="KW-1185">Reference proteome</keyword>
<dbReference type="EMBL" id="CM002922">
    <property type="protein sequence ID" value="KGN64882.1"/>
    <property type="molecule type" value="Genomic_DNA"/>
</dbReference>
<protein>
    <submittedName>
        <fullName evidence="1">Uncharacterized protein</fullName>
    </submittedName>
</protein>
<reference evidence="1 2" key="4">
    <citation type="journal article" date="2011" name="BMC Genomics">
        <title>RNA-Seq improves annotation of protein-coding genes in the cucumber genome.</title>
        <authorList>
            <person name="Li Z."/>
            <person name="Zhang Z."/>
            <person name="Yan P."/>
            <person name="Huang S."/>
            <person name="Fei Z."/>
            <person name="Lin K."/>
        </authorList>
    </citation>
    <scope>NUCLEOTIDE SEQUENCE [LARGE SCALE GENOMIC DNA]</scope>
    <source>
        <strain evidence="2">cv. 9930</strain>
    </source>
</reference>
<dbReference type="Gramene" id="KGN64882">
    <property type="protein sequence ID" value="KGN64882"/>
    <property type="gene ID" value="Csa_1G145840"/>
</dbReference>
<dbReference type="InterPro" id="IPR026055">
    <property type="entry name" value="FAR"/>
</dbReference>
<dbReference type="Gene3D" id="3.40.50.720">
    <property type="entry name" value="NAD(P)-binding Rossmann-like Domain"/>
    <property type="match status" value="1"/>
</dbReference>
<accession>A0A0A0LVM4</accession>
<reference evidence="1 2" key="3">
    <citation type="journal article" date="2010" name="BMC Genomics">
        <title>Transcriptome sequencing and comparative analysis of cucumber flowers with different sex types.</title>
        <authorList>
            <person name="Guo S."/>
            <person name="Zheng Y."/>
            <person name="Joung J.G."/>
            <person name="Liu S."/>
            <person name="Zhang Z."/>
            <person name="Crasta O.R."/>
            <person name="Sobral B.W."/>
            <person name="Xu Y."/>
            <person name="Huang S."/>
            <person name="Fei Z."/>
        </authorList>
    </citation>
    <scope>NUCLEOTIDE SEQUENCE [LARGE SCALE GENOMIC DNA]</scope>
    <source>
        <strain evidence="2">cv. 9930</strain>
    </source>
</reference>
<sequence length="161" mass="18077">MPWSSVALNIHLTNNLLSVAHTRLKSVCRKATIDSLAVAYGKGKITCFLGDVNALVDVIPADMVVNAMLVAMVAHASQLSSYTIYHVSSSMRNPIMYRKLQEYGFHYFSANPWINKDGQPVKVGKVTILNDMASFHRYMTIRYLVFLKVCFLSPLSFNKDI</sequence>
<name>A0A0A0LVM4_CUCSA</name>
<reference evidence="1 2" key="2">
    <citation type="journal article" date="2009" name="PLoS ONE">
        <title>An integrated genetic and cytogenetic map of the cucumber genome.</title>
        <authorList>
            <person name="Ren Y."/>
            <person name="Zhang Z."/>
            <person name="Liu J."/>
            <person name="Staub J.E."/>
            <person name="Han Y."/>
            <person name="Cheng Z."/>
            <person name="Li X."/>
            <person name="Lu J."/>
            <person name="Miao H."/>
            <person name="Kang H."/>
            <person name="Xie B."/>
            <person name="Gu X."/>
            <person name="Wang X."/>
            <person name="Du Y."/>
            <person name="Jin W."/>
            <person name="Huang S."/>
        </authorList>
    </citation>
    <scope>NUCLEOTIDE SEQUENCE [LARGE SCALE GENOMIC DNA]</scope>
    <source>
        <strain evidence="2">cv. 9930</strain>
    </source>
</reference>
<reference evidence="1 2" key="1">
    <citation type="journal article" date="2009" name="Nat. Genet.">
        <title>The genome of the cucumber, Cucumis sativus L.</title>
        <authorList>
            <person name="Huang S."/>
            <person name="Li R."/>
            <person name="Zhang Z."/>
            <person name="Li L."/>
            <person name="Gu X."/>
            <person name="Fan W."/>
            <person name="Lucas W.J."/>
            <person name="Wang X."/>
            <person name="Xie B."/>
            <person name="Ni P."/>
            <person name="Ren Y."/>
            <person name="Zhu H."/>
            <person name="Li J."/>
            <person name="Lin K."/>
            <person name="Jin W."/>
            <person name="Fei Z."/>
            <person name="Li G."/>
            <person name="Staub J."/>
            <person name="Kilian A."/>
            <person name="van der Vossen E.A."/>
            <person name="Wu Y."/>
            <person name="Guo J."/>
            <person name="He J."/>
            <person name="Jia Z."/>
            <person name="Ren Y."/>
            <person name="Tian G."/>
            <person name="Lu Y."/>
            <person name="Ruan J."/>
            <person name="Qian W."/>
            <person name="Wang M."/>
            <person name="Huang Q."/>
            <person name="Li B."/>
            <person name="Xuan Z."/>
            <person name="Cao J."/>
            <person name="Asan"/>
            <person name="Wu Z."/>
            <person name="Zhang J."/>
            <person name="Cai Q."/>
            <person name="Bai Y."/>
            <person name="Zhao B."/>
            <person name="Han Y."/>
            <person name="Li Y."/>
            <person name="Li X."/>
            <person name="Wang S."/>
            <person name="Shi Q."/>
            <person name="Liu S."/>
            <person name="Cho W.K."/>
            <person name="Kim J.Y."/>
            <person name="Xu Y."/>
            <person name="Heller-Uszynska K."/>
            <person name="Miao H."/>
            <person name="Cheng Z."/>
            <person name="Zhang S."/>
            <person name="Wu J."/>
            <person name="Yang Y."/>
            <person name="Kang H."/>
            <person name="Li M."/>
            <person name="Liang H."/>
            <person name="Ren X."/>
            <person name="Shi Z."/>
            <person name="Wen M."/>
            <person name="Jian M."/>
            <person name="Yang H."/>
            <person name="Zhang G."/>
            <person name="Yang Z."/>
            <person name="Chen R."/>
            <person name="Liu S."/>
            <person name="Li J."/>
            <person name="Ma L."/>
            <person name="Liu H."/>
            <person name="Zhou Y."/>
            <person name="Zhao J."/>
            <person name="Fang X."/>
            <person name="Li G."/>
            <person name="Fang L."/>
            <person name="Li Y."/>
            <person name="Liu D."/>
            <person name="Zheng H."/>
            <person name="Zhang Y."/>
            <person name="Qin N."/>
            <person name="Li Z."/>
            <person name="Yang G."/>
            <person name="Yang S."/>
            <person name="Bolund L."/>
            <person name="Kristiansen K."/>
            <person name="Zheng H."/>
            <person name="Li S."/>
            <person name="Zhang X."/>
            <person name="Yang H."/>
            <person name="Wang J."/>
            <person name="Sun R."/>
            <person name="Zhang B."/>
            <person name="Jiang S."/>
            <person name="Wang J."/>
            <person name="Du Y."/>
            <person name="Li S."/>
        </authorList>
    </citation>
    <scope>NUCLEOTIDE SEQUENCE [LARGE SCALE GENOMIC DNA]</scope>
    <source>
        <strain evidence="2">cv. 9930</strain>
    </source>
</reference>
<dbReference type="AlphaFoldDB" id="A0A0A0LVM4"/>
<gene>
    <name evidence="1" type="ORF">Csa_1G145840</name>
</gene>